<accession>A1CLN3</accession>
<dbReference type="PANTHER" id="PTHR37013:SF7">
    <property type="entry name" value="INTEGRAL MEMBRANE PROTEIN"/>
    <property type="match status" value="1"/>
</dbReference>
<evidence type="ECO:0000259" key="2">
    <source>
        <dbReference type="Pfam" id="PF24802"/>
    </source>
</evidence>
<dbReference type="Proteomes" id="UP000006701">
    <property type="component" value="Unassembled WGS sequence"/>
</dbReference>
<dbReference type="AlphaFoldDB" id="A1CLN3"/>
<name>A1CLN3_ASPCL</name>
<dbReference type="GeneID" id="4702654"/>
<dbReference type="Pfam" id="PF24802">
    <property type="entry name" value="DUF7703"/>
    <property type="match status" value="1"/>
</dbReference>
<dbReference type="HOGENOM" id="CLU_045148_4_1_1"/>
<evidence type="ECO:0000256" key="1">
    <source>
        <dbReference type="SAM" id="Phobius"/>
    </source>
</evidence>
<reference evidence="3 4" key="1">
    <citation type="journal article" date="2008" name="PLoS Genet.">
        <title>Genomic islands in the pathogenic filamentous fungus Aspergillus fumigatus.</title>
        <authorList>
            <person name="Fedorova N.D."/>
            <person name="Khaldi N."/>
            <person name="Joardar V.S."/>
            <person name="Maiti R."/>
            <person name="Amedeo P."/>
            <person name="Anderson M.J."/>
            <person name="Crabtree J."/>
            <person name="Silva J.C."/>
            <person name="Badger J.H."/>
            <person name="Albarraq A."/>
            <person name="Angiuoli S."/>
            <person name="Bussey H."/>
            <person name="Bowyer P."/>
            <person name="Cotty P.J."/>
            <person name="Dyer P.S."/>
            <person name="Egan A."/>
            <person name="Galens K."/>
            <person name="Fraser-Liggett C.M."/>
            <person name="Haas B.J."/>
            <person name="Inman J.M."/>
            <person name="Kent R."/>
            <person name="Lemieux S."/>
            <person name="Malavazi I."/>
            <person name="Orvis J."/>
            <person name="Roemer T."/>
            <person name="Ronning C.M."/>
            <person name="Sundaram J.P."/>
            <person name="Sutton G."/>
            <person name="Turner G."/>
            <person name="Venter J.C."/>
            <person name="White O.R."/>
            <person name="Whitty B.R."/>
            <person name="Youngman P."/>
            <person name="Wolfe K.H."/>
            <person name="Goldman G.H."/>
            <person name="Wortman J.R."/>
            <person name="Jiang B."/>
            <person name="Denning D.W."/>
            <person name="Nierman W.C."/>
        </authorList>
    </citation>
    <scope>NUCLEOTIDE SEQUENCE [LARGE SCALE GENOMIC DNA]</scope>
    <source>
        <strain evidence="4">ATCC 1007 / CBS 513.65 / DSM 816 / NCTC 3887 / NRRL 1</strain>
    </source>
</reference>
<dbReference type="PANTHER" id="PTHR37013">
    <property type="entry name" value="INTEGRAL MEMBRANE PROTEIN (AFU_ORTHOLOGUE AFUA_1G05950)-RELATED"/>
    <property type="match status" value="1"/>
</dbReference>
<feature type="transmembrane region" description="Helical" evidence="1">
    <location>
        <begin position="85"/>
        <end position="108"/>
    </location>
</feature>
<feature type="transmembrane region" description="Helical" evidence="1">
    <location>
        <begin position="24"/>
        <end position="48"/>
    </location>
</feature>
<dbReference type="RefSeq" id="XP_001270438.1">
    <property type="nucleotide sequence ID" value="XM_001270437.1"/>
</dbReference>
<keyword evidence="1" id="KW-0812">Transmembrane</keyword>
<dbReference type="InterPro" id="IPR056120">
    <property type="entry name" value="DUF7703"/>
</dbReference>
<keyword evidence="4" id="KW-1185">Reference proteome</keyword>
<feature type="transmembrane region" description="Helical" evidence="1">
    <location>
        <begin position="204"/>
        <end position="224"/>
    </location>
</feature>
<feature type="transmembrane region" description="Helical" evidence="1">
    <location>
        <begin position="120"/>
        <end position="145"/>
    </location>
</feature>
<sequence length="269" mass="30302">MPFNSTTISSVGLDRHIRTAVAEYVYPTFIALAWCNAIELIVLCFNTFQRYRGSYFWSLLLASFCIIPFGLGYMLKFFNITFTNYFLELVILDLGWSGMVTGQSLVLWSRLHLVLHDKRVLRGILCLILVDGAVLHSTATALEIAANALPLSKGVVAAFGVIERIQLVIFSLQEILLSSLYIYKAIPLLKLDSDGRAHKLLVQLIIINVVIMTLDVCVVVVQYLGYFTFQVTLKAFVYSIKLKLEYVILGRLVDVSNMRAQPQAPRLRS</sequence>
<dbReference type="VEuPathDB" id="FungiDB:ACLA_077590"/>
<organism evidence="3 4">
    <name type="scientific">Aspergillus clavatus (strain ATCC 1007 / CBS 513.65 / DSM 816 / NCTC 3887 / NRRL 1 / QM 1276 / 107)</name>
    <dbReference type="NCBI Taxonomy" id="344612"/>
    <lineage>
        <taxon>Eukaryota</taxon>
        <taxon>Fungi</taxon>
        <taxon>Dikarya</taxon>
        <taxon>Ascomycota</taxon>
        <taxon>Pezizomycotina</taxon>
        <taxon>Eurotiomycetes</taxon>
        <taxon>Eurotiomycetidae</taxon>
        <taxon>Eurotiales</taxon>
        <taxon>Aspergillaceae</taxon>
        <taxon>Aspergillus</taxon>
        <taxon>Aspergillus subgen. Fumigati</taxon>
    </lineage>
</organism>
<dbReference type="OMA" id="WCNAIEL"/>
<dbReference type="eggNOG" id="ENOG502SIDK">
    <property type="taxonomic scope" value="Eukaryota"/>
</dbReference>
<evidence type="ECO:0000313" key="3">
    <source>
        <dbReference type="EMBL" id="EAW09012.1"/>
    </source>
</evidence>
<keyword evidence="1" id="KW-1133">Transmembrane helix</keyword>
<feature type="domain" description="DUF7703" evidence="2">
    <location>
        <begin position="24"/>
        <end position="260"/>
    </location>
</feature>
<feature type="transmembrane region" description="Helical" evidence="1">
    <location>
        <begin position="165"/>
        <end position="183"/>
    </location>
</feature>
<gene>
    <name evidence="3" type="ORF">ACLA_077590</name>
</gene>
<protein>
    <recommendedName>
        <fullName evidence="2">DUF7703 domain-containing protein</fullName>
    </recommendedName>
</protein>
<proteinExistence type="predicted"/>
<evidence type="ECO:0000313" key="4">
    <source>
        <dbReference type="Proteomes" id="UP000006701"/>
    </source>
</evidence>
<keyword evidence="1" id="KW-0472">Membrane</keyword>
<feature type="transmembrane region" description="Helical" evidence="1">
    <location>
        <begin position="55"/>
        <end position="73"/>
    </location>
</feature>
<dbReference type="EMBL" id="DS027057">
    <property type="protein sequence ID" value="EAW09012.1"/>
    <property type="molecule type" value="Genomic_DNA"/>
</dbReference>
<dbReference type="KEGG" id="act:ACLA_077590"/>
<dbReference type="OrthoDB" id="405906at2759"/>